<protein>
    <submittedName>
        <fullName evidence="5">F-box/WD repeat-containing protein 9</fullName>
    </submittedName>
</protein>
<name>A0A226D8B5_FOLCA</name>
<dbReference type="PROSITE" id="PS50082">
    <property type="entry name" value="WD_REPEATS_2"/>
    <property type="match status" value="1"/>
</dbReference>
<dbReference type="PANTHER" id="PTHR19855:SF34">
    <property type="entry name" value="F-BOX_WD REPEAT-CONTAINING PROTEIN 9"/>
    <property type="match status" value="1"/>
</dbReference>
<proteinExistence type="predicted"/>
<dbReference type="InterPro" id="IPR015943">
    <property type="entry name" value="WD40/YVTN_repeat-like_dom_sf"/>
</dbReference>
<dbReference type="PROSITE" id="PS50294">
    <property type="entry name" value="WD_REPEATS_REGION"/>
    <property type="match status" value="1"/>
</dbReference>
<feature type="domain" description="F-box" evidence="4">
    <location>
        <begin position="15"/>
        <end position="62"/>
    </location>
</feature>
<dbReference type="PROSITE" id="PS50181">
    <property type="entry name" value="FBOX"/>
    <property type="match status" value="1"/>
</dbReference>
<dbReference type="SMART" id="SM00256">
    <property type="entry name" value="FBOX"/>
    <property type="match status" value="1"/>
</dbReference>
<keyword evidence="1 3" id="KW-0853">WD repeat</keyword>
<dbReference type="SUPFAM" id="SSF81383">
    <property type="entry name" value="F-box domain"/>
    <property type="match status" value="1"/>
</dbReference>
<evidence type="ECO:0000313" key="5">
    <source>
        <dbReference type="EMBL" id="OXA41795.1"/>
    </source>
</evidence>
<dbReference type="InterPro" id="IPR036047">
    <property type="entry name" value="F-box-like_dom_sf"/>
</dbReference>
<gene>
    <name evidence="5" type="ORF">Fcan01_23507</name>
</gene>
<dbReference type="InterPro" id="IPR001810">
    <property type="entry name" value="F-box_dom"/>
</dbReference>
<feature type="repeat" description="WD" evidence="3">
    <location>
        <begin position="163"/>
        <end position="204"/>
    </location>
</feature>
<dbReference type="SMART" id="SM00320">
    <property type="entry name" value="WD40"/>
    <property type="match status" value="5"/>
</dbReference>
<evidence type="ECO:0000256" key="2">
    <source>
        <dbReference type="ARBA" id="ARBA00022737"/>
    </source>
</evidence>
<dbReference type="EMBL" id="LNIX01000028">
    <property type="protein sequence ID" value="OXA41795.1"/>
    <property type="molecule type" value="Genomic_DNA"/>
</dbReference>
<dbReference type="Pfam" id="PF12937">
    <property type="entry name" value="F-box-like"/>
    <property type="match status" value="1"/>
</dbReference>
<dbReference type="InterPro" id="IPR036322">
    <property type="entry name" value="WD40_repeat_dom_sf"/>
</dbReference>
<dbReference type="PROSITE" id="PS00678">
    <property type="entry name" value="WD_REPEATS_1"/>
    <property type="match status" value="1"/>
</dbReference>
<sequence>MSSSPPSLTEEEAPDWTLDTLPVEILLHITTFIPAPTLVHSLSLVSKHFHKILSNEKTWEIRARKLWPGKFPPVDISSSVISPTLHRSASVKREETVHLWSQSNNSCLVLTPHIACVDSVLLFKGNCMLASGSRDRSISIINIDSCIENPSSIPHSEVTHSKQNSHTGWIWDLTTMNQQETLVSAGWDGFVKFWDIQTMNEIDVVKTSSPNLCLSSQSNLLAIGSFNSRIHLYDIRSQAMIKTYKVHKRSVLSIGLETDKIVSAGEDNRLVLHDLRQDKTALSTVCLPQLPNCPKIYPKSISYAKTNASNTLPYFYVGDIRGNLYLINLPLFKIERCYPLIHSKAIQGVFHTIGSVYTCSSDGMLIVHEPSEELGIVKRIHLDKVELPKVHCLNNRVALAGGDSLIRVYYN</sequence>
<dbReference type="InterPro" id="IPR001680">
    <property type="entry name" value="WD40_rpt"/>
</dbReference>
<keyword evidence="6" id="KW-1185">Reference proteome</keyword>
<dbReference type="AlphaFoldDB" id="A0A226D8B5"/>
<dbReference type="PANTHER" id="PTHR19855">
    <property type="entry name" value="WD40 REPEAT PROTEIN 12, 37"/>
    <property type="match status" value="1"/>
</dbReference>
<dbReference type="OrthoDB" id="2305498at2759"/>
<reference evidence="5 6" key="1">
    <citation type="submission" date="2015-12" db="EMBL/GenBank/DDBJ databases">
        <title>The genome of Folsomia candida.</title>
        <authorList>
            <person name="Faddeeva A."/>
            <person name="Derks M.F."/>
            <person name="Anvar Y."/>
            <person name="Smit S."/>
            <person name="Van Straalen N."/>
            <person name="Roelofs D."/>
        </authorList>
    </citation>
    <scope>NUCLEOTIDE SEQUENCE [LARGE SCALE GENOMIC DNA]</scope>
    <source>
        <strain evidence="5 6">VU population</strain>
        <tissue evidence="5">Whole body</tissue>
    </source>
</reference>
<comment type="caution">
    <text evidence="5">The sequence shown here is derived from an EMBL/GenBank/DDBJ whole genome shotgun (WGS) entry which is preliminary data.</text>
</comment>
<dbReference type="Gene3D" id="2.130.10.10">
    <property type="entry name" value="YVTN repeat-like/Quinoprotein amine dehydrogenase"/>
    <property type="match status" value="1"/>
</dbReference>
<organism evidence="5 6">
    <name type="scientific">Folsomia candida</name>
    <name type="common">Springtail</name>
    <dbReference type="NCBI Taxonomy" id="158441"/>
    <lineage>
        <taxon>Eukaryota</taxon>
        <taxon>Metazoa</taxon>
        <taxon>Ecdysozoa</taxon>
        <taxon>Arthropoda</taxon>
        <taxon>Hexapoda</taxon>
        <taxon>Collembola</taxon>
        <taxon>Entomobryomorpha</taxon>
        <taxon>Isotomoidea</taxon>
        <taxon>Isotomidae</taxon>
        <taxon>Proisotominae</taxon>
        <taxon>Folsomia</taxon>
    </lineage>
</organism>
<evidence type="ECO:0000259" key="4">
    <source>
        <dbReference type="PROSITE" id="PS50181"/>
    </source>
</evidence>
<dbReference type="Gene3D" id="1.20.1280.50">
    <property type="match status" value="1"/>
</dbReference>
<dbReference type="STRING" id="158441.A0A226D8B5"/>
<dbReference type="InterPro" id="IPR019775">
    <property type="entry name" value="WD40_repeat_CS"/>
</dbReference>
<evidence type="ECO:0000256" key="3">
    <source>
        <dbReference type="PROSITE-ProRule" id="PRU00221"/>
    </source>
</evidence>
<dbReference type="SUPFAM" id="SSF50978">
    <property type="entry name" value="WD40 repeat-like"/>
    <property type="match status" value="1"/>
</dbReference>
<keyword evidence="2" id="KW-0677">Repeat</keyword>
<dbReference type="Proteomes" id="UP000198287">
    <property type="component" value="Unassembled WGS sequence"/>
</dbReference>
<accession>A0A226D8B5</accession>
<evidence type="ECO:0000256" key="1">
    <source>
        <dbReference type="ARBA" id="ARBA00022574"/>
    </source>
</evidence>
<dbReference type="OMA" id="WAGDNGG"/>
<evidence type="ECO:0000313" key="6">
    <source>
        <dbReference type="Proteomes" id="UP000198287"/>
    </source>
</evidence>
<dbReference type="Pfam" id="PF00400">
    <property type="entry name" value="WD40"/>
    <property type="match status" value="1"/>
</dbReference>